<feature type="compositionally biased region" description="Polar residues" evidence="1">
    <location>
        <begin position="28"/>
        <end position="41"/>
    </location>
</feature>
<organism evidence="2 3">
    <name type="scientific">Coniophora puteana (strain RWD-64-598)</name>
    <name type="common">Brown rot fungus</name>
    <dbReference type="NCBI Taxonomy" id="741705"/>
    <lineage>
        <taxon>Eukaryota</taxon>
        <taxon>Fungi</taxon>
        <taxon>Dikarya</taxon>
        <taxon>Basidiomycota</taxon>
        <taxon>Agaricomycotina</taxon>
        <taxon>Agaricomycetes</taxon>
        <taxon>Agaricomycetidae</taxon>
        <taxon>Boletales</taxon>
        <taxon>Coniophorineae</taxon>
        <taxon>Coniophoraceae</taxon>
        <taxon>Coniophora</taxon>
    </lineage>
</organism>
<name>A0A5M3M7Q4_CONPW</name>
<feature type="region of interest" description="Disordered" evidence="1">
    <location>
        <begin position="1"/>
        <end position="79"/>
    </location>
</feature>
<dbReference type="GeneID" id="19209642"/>
<evidence type="ECO:0000313" key="2">
    <source>
        <dbReference type="EMBL" id="EIW74884.1"/>
    </source>
</evidence>
<protein>
    <submittedName>
        <fullName evidence="2">Uncharacterized protein</fullName>
    </submittedName>
</protein>
<accession>A0A5M3M7Q4</accession>
<dbReference type="Proteomes" id="UP000053558">
    <property type="component" value="Unassembled WGS sequence"/>
</dbReference>
<evidence type="ECO:0000256" key="1">
    <source>
        <dbReference type="SAM" id="MobiDB-lite"/>
    </source>
</evidence>
<sequence>MFAPSAPSVPGPPADESGYKPDEYVEAPTNTKSAGKLNAQTRKWKPARAYTTARMAADSHISSDLSSRISRRGPGPGDEHNSLIGDLACAWHMRTAYRTLSSVSRTVTDLVDCNAHGLRLLEAMNRMHNPLGSVSGGEVDTQGAADHACACSALAAEHRAQVPFGELIGSMVGYAWTADAARAWLAYG</sequence>
<comment type="caution">
    <text evidence="2">The sequence shown here is derived from an EMBL/GenBank/DDBJ whole genome shotgun (WGS) entry which is preliminary data.</text>
</comment>
<feature type="compositionally biased region" description="Low complexity" evidence="1">
    <location>
        <begin position="58"/>
        <end position="68"/>
    </location>
</feature>
<keyword evidence="3" id="KW-1185">Reference proteome</keyword>
<dbReference type="EMBL" id="JH711590">
    <property type="protein sequence ID" value="EIW74884.1"/>
    <property type="molecule type" value="Genomic_DNA"/>
</dbReference>
<dbReference type="AlphaFoldDB" id="A0A5M3M7Q4"/>
<gene>
    <name evidence="2" type="ORF">CONPUDRAFT_77693</name>
</gene>
<evidence type="ECO:0000313" key="3">
    <source>
        <dbReference type="Proteomes" id="UP000053558"/>
    </source>
</evidence>
<dbReference type="KEGG" id="cput:CONPUDRAFT_77693"/>
<dbReference type="RefSeq" id="XP_007774944.1">
    <property type="nucleotide sequence ID" value="XM_007776754.1"/>
</dbReference>
<proteinExistence type="predicted"/>
<reference evidence="3" key="1">
    <citation type="journal article" date="2012" name="Science">
        <title>The Paleozoic origin of enzymatic lignin decomposition reconstructed from 31 fungal genomes.</title>
        <authorList>
            <person name="Floudas D."/>
            <person name="Binder M."/>
            <person name="Riley R."/>
            <person name="Barry K."/>
            <person name="Blanchette R.A."/>
            <person name="Henrissat B."/>
            <person name="Martinez A.T."/>
            <person name="Otillar R."/>
            <person name="Spatafora J.W."/>
            <person name="Yadav J.S."/>
            <person name="Aerts A."/>
            <person name="Benoit I."/>
            <person name="Boyd A."/>
            <person name="Carlson A."/>
            <person name="Copeland A."/>
            <person name="Coutinho P.M."/>
            <person name="de Vries R.P."/>
            <person name="Ferreira P."/>
            <person name="Findley K."/>
            <person name="Foster B."/>
            <person name="Gaskell J."/>
            <person name="Glotzer D."/>
            <person name="Gorecki P."/>
            <person name="Heitman J."/>
            <person name="Hesse C."/>
            <person name="Hori C."/>
            <person name="Igarashi K."/>
            <person name="Jurgens J.A."/>
            <person name="Kallen N."/>
            <person name="Kersten P."/>
            <person name="Kohler A."/>
            <person name="Kuees U."/>
            <person name="Kumar T.K.A."/>
            <person name="Kuo A."/>
            <person name="LaButti K."/>
            <person name="Larrondo L.F."/>
            <person name="Lindquist E."/>
            <person name="Ling A."/>
            <person name="Lombard V."/>
            <person name="Lucas S."/>
            <person name="Lundell T."/>
            <person name="Martin R."/>
            <person name="McLaughlin D.J."/>
            <person name="Morgenstern I."/>
            <person name="Morin E."/>
            <person name="Murat C."/>
            <person name="Nagy L.G."/>
            <person name="Nolan M."/>
            <person name="Ohm R.A."/>
            <person name="Patyshakuliyeva A."/>
            <person name="Rokas A."/>
            <person name="Ruiz-Duenas F.J."/>
            <person name="Sabat G."/>
            <person name="Salamov A."/>
            <person name="Samejima M."/>
            <person name="Schmutz J."/>
            <person name="Slot J.C."/>
            <person name="St John F."/>
            <person name="Stenlid J."/>
            <person name="Sun H."/>
            <person name="Sun S."/>
            <person name="Syed K."/>
            <person name="Tsang A."/>
            <person name="Wiebenga A."/>
            <person name="Young D."/>
            <person name="Pisabarro A."/>
            <person name="Eastwood D.C."/>
            <person name="Martin F."/>
            <person name="Cullen D."/>
            <person name="Grigoriev I.V."/>
            <person name="Hibbett D.S."/>
        </authorList>
    </citation>
    <scope>NUCLEOTIDE SEQUENCE [LARGE SCALE GENOMIC DNA]</scope>
    <source>
        <strain evidence="3">RWD-64-598 SS2</strain>
    </source>
</reference>